<dbReference type="Pfam" id="PF01408">
    <property type="entry name" value="GFO_IDH_MocA"/>
    <property type="match status" value="1"/>
</dbReference>
<dbReference type="SUPFAM" id="SSF51735">
    <property type="entry name" value="NAD(P)-binding Rossmann-fold domains"/>
    <property type="match status" value="1"/>
</dbReference>
<accession>A0A0G1X108</accession>
<dbReference type="AlphaFoldDB" id="A0A0G1X108"/>
<dbReference type="Gene3D" id="3.40.50.720">
    <property type="entry name" value="NAD(P)-binding Rossmann-like Domain"/>
    <property type="match status" value="1"/>
</dbReference>
<dbReference type="Gene3D" id="3.30.360.10">
    <property type="entry name" value="Dihydrodipicolinate Reductase, domain 2"/>
    <property type="match status" value="1"/>
</dbReference>
<evidence type="ECO:0000259" key="2">
    <source>
        <dbReference type="Pfam" id="PF22725"/>
    </source>
</evidence>
<dbReference type="InterPro" id="IPR055170">
    <property type="entry name" value="GFO_IDH_MocA-like_dom"/>
</dbReference>
<protein>
    <recommendedName>
        <fullName evidence="5">Oxidoreductase domain protein</fullName>
    </recommendedName>
</protein>
<dbReference type="InterPro" id="IPR036291">
    <property type="entry name" value="NAD(P)-bd_dom_sf"/>
</dbReference>
<proteinExistence type="predicted"/>
<evidence type="ECO:0000313" key="4">
    <source>
        <dbReference type="Proteomes" id="UP000034739"/>
    </source>
</evidence>
<dbReference type="GO" id="GO:0000166">
    <property type="term" value="F:nucleotide binding"/>
    <property type="evidence" value="ECO:0007669"/>
    <property type="project" value="InterPro"/>
</dbReference>
<dbReference type="SUPFAM" id="SSF55347">
    <property type="entry name" value="Glyceraldehyde-3-phosphate dehydrogenase-like, C-terminal domain"/>
    <property type="match status" value="1"/>
</dbReference>
<evidence type="ECO:0008006" key="5">
    <source>
        <dbReference type="Google" id="ProtNLM"/>
    </source>
</evidence>
<feature type="domain" description="GFO/IDH/MocA-like oxidoreductase" evidence="2">
    <location>
        <begin position="129"/>
        <end position="252"/>
    </location>
</feature>
<dbReference type="InterPro" id="IPR051450">
    <property type="entry name" value="Gfo/Idh/MocA_Oxidoreductases"/>
</dbReference>
<sequence>MKFNRPILIAGFGSIGRRHVQNLRALGHKKFVLYRTGNSTVPDAEIAGIPTESDLDKALAHKPIATIIANPTAMHLPIAIAAAKAGSHLFLEKPISHTLDGVIDLQRLVKKKNLVVQVGFQFRFHPGLRKVKKQLEKGAIGKVVSVQAHWGQYLPGWHPWEDYRKSYAANAALGGGALLTLCHPFDYLRWLIGEVERVCAVEGRSSGLGIDVEDTADVLLRFKRGATGHVHLNYLERREAHTLRIIGESGIISWDNAKPLKNFERNTLYESEMRHFLACIAGNEQPLCTLEDGIKTLKIVLAAKESVRKKRLVEL</sequence>
<comment type="caution">
    <text evidence="3">The sequence shown here is derived from an EMBL/GenBank/DDBJ whole genome shotgun (WGS) entry which is preliminary data.</text>
</comment>
<feature type="domain" description="Gfo/Idh/MocA-like oxidoreductase N-terminal" evidence="1">
    <location>
        <begin position="7"/>
        <end position="120"/>
    </location>
</feature>
<reference evidence="3 4" key="1">
    <citation type="journal article" date="2015" name="Nature">
        <title>rRNA introns, odd ribosomes, and small enigmatic genomes across a large radiation of phyla.</title>
        <authorList>
            <person name="Brown C.T."/>
            <person name="Hug L.A."/>
            <person name="Thomas B.C."/>
            <person name="Sharon I."/>
            <person name="Castelle C.J."/>
            <person name="Singh A."/>
            <person name="Wilkins M.J."/>
            <person name="Williams K.H."/>
            <person name="Banfield J.F."/>
        </authorList>
    </citation>
    <scope>NUCLEOTIDE SEQUENCE [LARGE SCALE GENOMIC DNA]</scope>
</reference>
<dbReference type="PANTHER" id="PTHR43377:SF1">
    <property type="entry name" value="BILIVERDIN REDUCTASE A"/>
    <property type="match status" value="1"/>
</dbReference>
<evidence type="ECO:0000259" key="1">
    <source>
        <dbReference type="Pfam" id="PF01408"/>
    </source>
</evidence>
<organism evidence="3 4">
    <name type="scientific">Candidatus Gottesmanbacteria bacterium GW2011_GWA2_47_9</name>
    <dbReference type="NCBI Taxonomy" id="1618445"/>
    <lineage>
        <taxon>Bacteria</taxon>
        <taxon>Candidatus Gottesmaniibacteriota</taxon>
    </lineage>
</organism>
<dbReference type="Proteomes" id="UP000034739">
    <property type="component" value="Unassembled WGS sequence"/>
</dbReference>
<dbReference type="PANTHER" id="PTHR43377">
    <property type="entry name" value="BILIVERDIN REDUCTASE A"/>
    <property type="match status" value="1"/>
</dbReference>
<name>A0A0G1X108_9BACT</name>
<dbReference type="EMBL" id="LCOY01000013">
    <property type="protein sequence ID" value="KKU88095.1"/>
    <property type="molecule type" value="Genomic_DNA"/>
</dbReference>
<evidence type="ECO:0000313" key="3">
    <source>
        <dbReference type="EMBL" id="KKU88095.1"/>
    </source>
</evidence>
<dbReference type="Pfam" id="PF22725">
    <property type="entry name" value="GFO_IDH_MocA_C3"/>
    <property type="match status" value="1"/>
</dbReference>
<gene>
    <name evidence="3" type="ORF">UY16_C0013G0005</name>
</gene>
<dbReference type="InterPro" id="IPR000683">
    <property type="entry name" value="Gfo/Idh/MocA-like_OxRdtase_N"/>
</dbReference>